<dbReference type="eggNOG" id="KOG0371">
    <property type="taxonomic scope" value="Eukaryota"/>
</dbReference>
<reference evidence="8" key="3">
    <citation type="submission" date="2025-09" db="UniProtKB">
        <authorList>
            <consortium name="Ensembl"/>
        </authorList>
    </citation>
    <scope>IDENTIFICATION</scope>
    <source>
        <strain evidence="8">Isolate ISIS603380</strain>
    </source>
</reference>
<dbReference type="SMART" id="SM00156">
    <property type="entry name" value="PP2Ac"/>
    <property type="match status" value="1"/>
</dbReference>
<keyword evidence="9" id="KW-1185">Reference proteome</keyword>
<dbReference type="PRINTS" id="PR00114">
    <property type="entry name" value="STPHPHTASE"/>
</dbReference>
<dbReference type="InterPro" id="IPR029052">
    <property type="entry name" value="Metallo-depent_PP-like"/>
</dbReference>
<dbReference type="PROSITE" id="PS00125">
    <property type="entry name" value="SER_THR_PHOSPHATASE"/>
    <property type="match status" value="1"/>
</dbReference>
<evidence type="ECO:0000256" key="2">
    <source>
        <dbReference type="ARBA" id="ARBA00022723"/>
    </source>
</evidence>
<dbReference type="InterPro" id="IPR004843">
    <property type="entry name" value="Calcineurin-like_PHP"/>
</dbReference>
<reference evidence="8 9" key="1">
    <citation type="submission" date="2009-06" db="EMBL/GenBank/DDBJ databases">
        <title>The Genome Sequence of Loxodonta africana (African elephant).</title>
        <authorList>
            <person name="Di Palma F."/>
            <person name="Heiman D."/>
            <person name="Young S."/>
            <person name="Johnson J."/>
            <person name="Lander E.S."/>
            <person name="Lindblad-Toh K."/>
        </authorList>
    </citation>
    <scope>NUCLEOTIDE SEQUENCE [LARGE SCALE GENOMIC DNA]</scope>
    <source>
        <strain evidence="8 9">Isolate ISIS603380</strain>
    </source>
</reference>
<dbReference type="PANTHER" id="PTHR45619">
    <property type="entry name" value="SERINE/THREONINE-PROTEIN PHOSPHATASE PP2A-RELATED"/>
    <property type="match status" value="1"/>
</dbReference>
<dbReference type="EC" id="3.1.3.16" evidence="6"/>
<dbReference type="STRING" id="9785.ENSLAFP00000019928"/>
<comment type="catalytic activity">
    <reaction evidence="6">
        <text>O-phospho-L-threonyl-[protein] + H2O = L-threonyl-[protein] + phosphate</text>
        <dbReference type="Rhea" id="RHEA:47004"/>
        <dbReference type="Rhea" id="RHEA-COMP:11060"/>
        <dbReference type="Rhea" id="RHEA-COMP:11605"/>
        <dbReference type="ChEBI" id="CHEBI:15377"/>
        <dbReference type="ChEBI" id="CHEBI:30013"/>
        <dbReference type="ChEBI" id="CHEBI:43474"/>
        <dbReference type="ChEBI" id="CHEBI:61977"/>
        <dbReference type="EC" id="3.1.3.16"/>
    </reaction>
</comment>
<dbReference type="InterPro" id="IPR006186">
    <property type="entry name" value="Ser/Thr-sp_prot-phosphatase"/>
</dbReference>
<keyword evidence="4" id="KW-0904">Protein phosphatase</keyword>
<reference evidence="8" key="2">
    <citation type="submission" date="2025-08" db="UniProtKB">
        <authorList>
            <consortium name="Ensembl"/>
        </authorList>
    </citation>
    <scope>IDENTIFICATION</scope>
    <source>
        <strain evidence="8">Isolate ISIS603380</strain>
    </source>
</reference>
<evidence type="ECO:0000256" key="5">
    <source>
        <dbReference type="ARBA" id="ARBA00023211"/>
    </source>
</evidence>
<evidence type="ECO:0000256" key="3">
    <source>
        <dbReference type="ARBA" id="ARBA00022801"/>
    </source>
</evidence>
<protein>
    <recommendedName>
        <fullName evidence="6">Serine/threonine-protein phosphatase</fullName>
        <ecNumber evidence="6">3.1.3.16</ecNumber>
    </recommendedName>
</protein>
<dbReference type="AlphaFoldDB" id="G3TWH0"/>
<dbReference type="HOGENOM" id="CLU_004962_0_5_1"/>
<name>G3TWH0_LOXAF</name>
<accession>G3TWH0</accession>
<evidence type="ECO:0000256" key="6">
    <source>
        <dbReference type="RuleBase" id="RU004273"/>
    </source>
</evidence>
<evidence type="ECO:0000259" key="7">
    <source>
        <dbReference type="PROSITE" id="PS00125"/>
    </source>
</evidence>
<dbReference type="Proteomes" id="UP000007646">
    <property type="component" value="Unassembled WGS sequence"/>
</dbReference>
<dbReference type="Ensembl" id="ENSLAFT00000028324.1">
    <property type="protein sequence ID" value="ENSLAFP00000019928.1"/>
    <property type="gene ID" value="ENSLAFG00000029954.1"/>
</dbReference>
<organism evidence="8 9">
    <name type="scientific">Loxodonta africana</name>
    <name type="common">African elephant</name>
    <dbReference type="NCBI Taxonomy" id="9785"/>
    <lineage>
        <taxon>Eukaryota</taxon>
        <taxon>Metazoa</taxon>
        <taxon>Chordata</taxon>
        <taxon>Craniata</taxon>
        <taxon>Vertebrata</taxon>
        <taxon>Euteleostomi</taxon>
        <taxon>Mammalia</taxon>
        <taxon>Eutheria</taxon>
        <taxon>Afrotheria</taxon>
        <taxon>Proboscidea</taxon>
        <taxon>Elephantidae</taxon>
        <taxon>Loxodonta</taxon>
    </lineage>
</organism>
<dbReference type="GO" id="GO:0004722">
    <property type="term" value="F:protein serine/threonine phosphatase activity"/>
    <property type="evidence" value="ECO:0007669"/>
    <property type="project" value="UniProtKB-EC"/>
</dbReference>
<evidence type="ECO:0000313" key="9">
    <source>
        <dbReference type="Proteomes" id="UP000007646"/>
    </source>
</evidence>
<feature type="domain" description="Serine/threonine specific protein phosphatases" evidence="7">
    <location>
        <begin position="112"/>
        <end position="117"/>
    </location>
</feature>
<evidence type="ECO:0000256" key="1">
    <source>
        <dbReference type="ARBA" id="ARBA00001936"/>
    </source>
</evidence>
<keyword evidence="2" id="KW-0479">Metal-binding</keyword>
<comment type="cofactor">
    <cofactor evidence="1">
        <name>Mn(2+)</name>
        <dbReference type="ChEBI" id="CHEBI:29035"/>
    </cofactor>
</comment>
<dbReference type="GO" id="GO:0046872">
    <property type="term" value="F:metal ion binding"/>
    <property type="evidence" value="ECO:0007669"/>
    <property type="project" value="UniProtKB-KW"/>
</dbReference>
<dbReference type="Pfam" id="PF00149">
    <property type="entry name" value="Metallophos"/>
    <property type="match status" value="1"/>
</dbReference>
<evidence type="ECO:0000256" key="4">
    <source>
        <dbReference type="ARBA" id="ARBA00022912"/>
    </source>
</evidence>
<dbReference type="InParanoid" id="G3TWH0"/>
<dbReference type="Gene3D" id="3.60.21.10">
    <property type="match status" value="1"/>
</dbReference>
<evidence type="ECO:0000313" key="8">
    <source>
        <dbReference type="Ensembl" id="ENSLAFP00000019928.1"/>
    </source>
</evidence>
<dbReference type="InterPro" id="IPR047129">
    <property type="entry name" value="PPA2-like"/>
</dbReference>
<keyword evidence="5" id="KW-0464">Manganese</keyword>
<keyword evidence="3 6" id="KW-0378">Hydrolase</keyword>
<dbReference type="SUPFAM" id="SSF56300">
    <property type="entry name" value="Metallo-dependent phosphatases"/>
    <property type="match status" value="1"/>
</dbReference>
<proteinExistence type="inferred from homology"/>
<dbReference type="GeneTree" id="ENSGT00550000074618"/>
<comment type="similarity">
    <text evidence="6">Belongs to the PPP phosphatase family.</text>
</comment>
<sequence length="285" mass="32398">MDHKTFTKELGQCVMQLIKCKLVNEKRVRTLYEKAKKILTKESNGQEVGCPISVCRDMHGQFHCLMELFRVGRKSPDTNYPFMGDYVGYYSLETVTLLVPLKVRYTEYITILRGNHESRQIAQVYGFYDECLRNVWKYFADLFDYLPLTALVGGQILCLYGGLSPSIVIEDRLQEVLHEGPMCDLLGSDPGDRGGWGISPRGAGYTFGQDISETFNHANGLTLTSRAHLLVMEGYNDWNVVAIFSAPDYCYRCSSQAAIMELDDTSKYSFFEFDPEPPRGEPHLT</sequence>